<dbReference type="Proteomes" id="UP000435177">
    <property type="component" value="Unassembled WGS sequence"/>
</dbReference>
<evidence type="ECO:0008006" key="3">
    <source>
        <dbReference type="Google" id="ProtNLM"/>
    </source>
</evidence>
<protein>
    <recommendedName>
        <fullName evidence="3">DUF3679 domain-containing protein</fullName>
    </recommendedName>
</protein>
<gene>
    <name evidence="1" type="ORF">GNP94_00915</name>
</gene>
<reference evidence="1 2" key="1">
    <citation type="submission" date="2019-11" db="EMBL/GenBank/DDBJ databases">
        <title>Draft genome sequences of five Paenibacillus species of dairy origin.</title>
        <authorList>
            <person name="Olajide A.M."/>
            <person name="Chen S."/>
            <person name="Lapointe G."/>
        </authorList>
    </citation>
    <scope>NUCLEOTIDE SEQUENCE [LARGE SCALE GENOMIC DNA]</scope>
    <source>
        <strain evidence="1 2">3CS1</strain>
    </source>
</reference>
<dbReference type="EMBL" id="WOAA01000001">
    <property type="protein sequence ID" value="MUG64565.1"/>
    <property type="molecule type" value="Genomic_DNA"/>
</dbReference>
<comment type="caution">
    <text evidence="1">The sequence shown here is derived from an EMBL/GenBank/DDBJ whole genome shotgun (WGS) entry which is preliminary data.</text>
</comment>
<keyword evidence="2" id="KW-1185">Reference proteome</keyword>
<accession>A0ABW9SX94</accession>
<evidence type="ECO:0000313" key="1">
    <source>
        <dbReference type="EMBL" id="MUG64565.1"/>
    </source>
</evidence>
<name>A0ABW9SX94_9BACL</name>
<sequence>MSRAAKRFVALLIWAGIGVLIGMQLGGGHTPANELIGRVQEQEPVTEDVVSTGWGGNARLPQSVEGYDDAQAEAVETKPKFEPAPRDILLPDRPKPPADVLADKTAGLLQELSDQGIRWVVSMFGSIIE</sequence>
<evidence type="ECO:0000313" key="2">
    <source>
        <dbReference type="Proteomes" id="UP000435177"/>
    </source>
</evidence>
<organism evidence="1 2">
    <name type="scientific">Paenibacillus campinasensis</name>
    <dbReference type="NCBI Taxonomy" id="66347"/>
    <lineage>
        <taxon>Bacteria</taxon>
        <taxon>Bacillati</taxon>
        <taxon>Bacillota</taxon>
        <taxon>Bacilli</taxon>
        <taxon>Bacillales</taxon>
        <taxon>Paenibacillaceae</taxon>
        <taxon>Paenibacillus</taxon>
    </lineage>
</organism>
<dbReference type="RefSeq" id="WP_155617277.1">
    <property type="nucleotide sequence ID" value="NZ_WOAA01000001.1"/>
</dbReference>
<proteinExistence type="predicted"/>